<dbReference type="Proteomes" id="UP000178742">
    <property type="component" value="Unassembled WGS sequence"/>
</dbReference>
<dbReference type="PANTHER" id="PTHR33993">
    <property type="entry name" value="GLYOXALASE-RELATED"/>
    <property type="match status" value="1"/>
</dbReference>
<dbReference type="EMBL" id="MFPX01000018">
    <property type="protein sequence ID" value="OGH66430.1"/>
    <property type="molecule type" value="Genomic_DNA"/>
</dbReference>
<dbReference type="PROSITE" id="PS51819">
    <property type="entry name" value="VOC"/>
    <property type="match status" value="1"/>
</dbReference>
<name>A0A1F6M4B3_9BACT</name>
<evidence type="ECO:0000313" key="2">
    <source>
        <dbReference type="EMBL" id="OGH66430.1"/>
    </source>
</evidence>
<evidence type="ECO:0000259" key="1">
    <source>
        <dbReference type="PROSITE" id="PS51819"/>
    </source>
</evidence>
<comment type="caution">
    <text evidence="2">The sequence shown here is derived from an EMBL/GenBank/DDBJ whole genome shotgun (WGS) entry which is preliminary data.</text>
</comment>
<dbReference type="Pfam" id="PF22677">
    <property type="entry name" value="Ble-like_N"/>
    <property type="match status" value="1"/>
</dbReference>
<sequence length="133" mass="14688">MNRIVHFEIQADDLERCATFYREIFGWKIEKWTGMVGMEYWMVMTAELNSTEPGINGGMVKRPAGTAPAECGANAYVCSIVVDNFDTIAEKIINAGGKIAMPKFPINGMAWQGYFLDTEGNTFGLHQADPGAK</sequence>
<dbReference type="PANTHER" id="PTHR33993:SF2">
    <property type="entry name" value="VOC DOMAIN-CONTAINING PROTEIN"/>
    <property type="match status" value="1"/>
</dbReference>
<dbReference type="InterPro" id="IPR052164">
    <property type="entry name" value="Anthracycline_SecMetBiosynth"/>
</dbReference>
<reference evidence="2 3" key="1">
    <citation type="journal article" date="2016" name="Nat. Commun.">
        <title>Thousands of microbial genomes shed light on interconnected biogeochemical processes in an aquifer system.</title>
        <authorList>
            <person name="Anantharaman K."/>
            <person name="Brown C.T."/>
            <person name="Hug L.A."/>
            <person name="Sharon I."/>
            <person name="Castelle C.J."/>
            <person name="Probst A.J."/>
            <person name="Thomas B.C."/>
            <person name="Singh A."/>
            <person name="Wilkins M.J."/>
            <person name="Karaoz U."/>
            <person name="Brodie E.L."/>
            <person name="Williams K.H."/>
            <person name="Hubbard S.S."/>
            <person name="Banfield J.F."/>
        </authorList>
    </citation>
    <scope>NUCLEOTIDE SEQUENCE [LARGE SCALE GENOMIC DNA]</scope>
</reference>
<dbReference type="InterPro" id="IPR029068">
    <property type="entry name" value="Glyas_Bleomycin-R_OHBP_Dase"/>
</dbReference>
<dbReference type="AlphaFoldDB" id="A0A1F6M4B3"/>
<dbReference type="InterPro" id="IPR037523">
    <property type="entry name" value="VOC_core"/>
</dbReference>
<feature type="domain" description="VOC" evidence="1">
    <location>
        <begin position="3"/>
        <end position="128"/>
    </location>
</feature>
<dbReference type="STRING" id="1798676.A3B90_00265"/>
<proteinExistence type="predicted"/>
<accession>A0A1F6M4B3</accession>
<organism evidence="2 3">
    <name type="scientific">Candidatus Magasanikbacteria bacterium RIFCSPHIGHO2_02_FULL_41_13</name>
    <dbReference type="NCBI Taxonomy" id="1798676"/>
    <lineage>
        <taxon>Bacteria</taxon>
        <taxon>Candidatus Magasanikiibacteriota</taxon>
    </lineage>
</organism>
<protein>
    <submittedName>
        <fullName evidence="2">Glyoxalase</fullName>
    </submittedName>
</protein>
<dbReference type="CDD" id="cd07247">
    <property type="entry name" value="SgaA_N_like"/>
    <property type="match status" value="1"/>
</dbReference>
<evidence type="ECO:0000313" key="3">
    <source>
        <dbReference type="Proteomes" id="UP000178742"/>
    </source>
</evidence>
<dbReference type="SUPFAM" id="SSF54593">
    <property type="entry name" value="Glyoxalase/Bleomycin resistance protein/Dihydroxybiphenyl dioxygenase"/>
    <property type="match status" value="1"/>
</dbReference>
<dbReference type="InterPro" id="IPR053863">
    <property type="entry name" value="Glyoxy/Ble-like_N"/>
</dbReference>
<dbReference type="Gene3D" id="3.10.180.10">
    <property type="entry name" value="2,3-Dihydroxybiphenyl 1,2-Dioxygenase, domain 1"/>
    <property type="match status" value="1"/>
</dbReference>
<gene>
    <name evidence="2" type="ORF">A3B90_00265</name>
</gene>